<dbReference type="OrthoDB" id="3469225at2759"/>
<dbReference type="PANTHER" id="PTHR37540">
    <property type="entry name" value="TRANSCRIPTION FACTOR (ACR-2), PUTATIVE-RELATED-RELATED"/>
    <property type="match status" value="1"/>
</dbReference>
<proteinExistence type="predicted"/>
<gene>
    <name evidence="1" type="ORF">PHISCL_00301</name>
</gene>
<dbReference type="Proteomes" id="UP000266188">
    <property type="component" value="Unassembled WGS sequence"/>
</dbReference>
<accession>A0A3A3ABQ8</accession>
<comment type="caution">
    <text evidence="1">The sequence shown here is derived from an EMBL/GenBank/DDBJ whole genome shotgun (WGS) entry which is preliminary data.</text>
</comment>
<evidence type="ECO:0000313" key="1">
    <source>
        <dbReference type="EMBL" id="RJE27425.1"/>
    </source>
</evidence>
<name>A0A3A3ABQ8_9EURO</name>
<dbReference type="PANTHER" id="PTHR37540:SF5">
    <property type="entry name" value="TRANSCRIPTION FACTOR DOMAIN-CONTAINING PROTEIN"/>
    <property type="match status" value="1"/>
</dbReference>
<protein>
    <submittedName>
        <fullName evidence="1">Uncharacterized protein</fullName>
    </submittedName>
</protein>
<keyword evidence="2" id="KW-1185">Reference proteome</keyword>
<evidence type="ECO:0000313" key="2">
    <source>
        <dbReference type="Proteomes" id="UP000266188"/>
    </source>
</evidence>
<organism evidence="1 2">
    <name type="scientific">Aspergillus sclerotialis</name>
    <dbReference type="NCBI Taxonomy" id="2070753"/>
    <lineage>
        <taxon>Eukaryota</taxon>
        <taxon>Fungi</taxon>
        <taxon>Dikarya</taxon>
        <taxon>Ascomycota</taxon>
        <taxon>Pezizomycotina</taxon>
        <taxon>Eurotiomycetes</taxon>
        <taxon>Eurotiomycetidae</taxon>
        <taxon>Eurotiales</taxon>
        <taxon>Aspergillaceae</taxon>
        <taxon>Aspergillus</taxon>
        <taxon>Aspergillus subgen. Polypaecilum</taxon>
    </lineage>
</organism>
<reference evidence="2" key="1">
    <citation type="submission" date="2017-02" db="EMBL/GenBank/DDBJ databases">
        <authorList>
            <person name="Tafer H."/>
            <person name="Lopandic K."/>
        </authorList>
    </citation>
    <scope>NUCLEOTIDE SEQUENCE [LARGE SCALE GENOMIC DNA]</scope>
    <source>
        <strain evidence="2">CBS 366.77</strain>
    </source>
</reference>
<dbReference type="AlphaFoldDB" id="A0A3A3ABQ8"/>
<dbReference type="EMBL" id="MVGC01000004">
    <property type="protein sequence ID" value="RJE27425.1"/>
    <property type="molecule type" value="Genomic_DNA"/>
</dbReference>
<sequence>MDNHSDSTSSTISARGVCSDLKSVAIAPVDRPTFTFIDHDDDLTTKRIKDVNARKAIRSHVMRDVRRRERLAGLKRVSRRDSRAQQPERAVISTYTNKDVVAGVDADADGDSSKAQKSIVMTTPPCCAPSQPQVTELDGAAKGNQRGRRPATFMAGCSPTPSSNPGPWLYPVPWLLDPFNTLPGATEAPSMIARLVFYCKLPGFLYGRCYP</sequence>